<accession>A0A6I6HNK7</accession>
<protein>
    <submittedName>
        <fullName evidence="1">Zinc chelation protein SecC</fullName>
    </submittedName>
</protein>
<dbReference type="EMBL" id="CP046622">
    <property type="protein sequence ID" value="QGW84405.1"/>
    <property type="molecule type" value="Genomic_DNA"/>
</dbReference>
<name>A0A6I6HNK7_VARPD</name>
<organism evidence="1 2">
    <name type="scientific">Variovorax paradoxus</name>
    <dbReference type="NCBI Taxonomy" id="34073"/>
    <lineage>
        <taxon>Bacteria</taxon>
        <taxon>Pseudomonadati</taxon>
        <taxon>Pseudomonadota</taxon>
        <taxon>Betaproteobacteria</taxon>
        <taxon>Burkholderiales</taxon>
        <taxon>Comamonadaceae</taxon>
        <taxon>Variovorax</taxon>
    </lineage>
</organism>
<reference evidence="1 2" key="1">
    <citation type="submission" date="2019-12" db="EMBL/GenBank/DDBJ databases">
        <title>Hybrid Genome Assemblies of two High G+C Isolates from Undergraduate Microbiology Courses.</title>
        <authorList>
            <person name="Ne Ville C.J."/>
            <person name="Enright D."/>
            <person name="Hernandez I."/>
            <person name="Dodsworth J."/>
            <person name="Orwin P.M."/>
        </authorList>
    </citation>
    <scope>NUCLEOTIDE SEQUENCE [LARGE SCALE GENOMIC DNA]</scope>
    <source>
        <strain evidence="1 2">CSUSB</strain>
    </source>
</reference>
<sequence>MVNQKNRELLDGGTLAAAMAAFTGSLGLRQIAAQCKPLVRDLRGFQPVRLAATYAGLLLQPSLQTNCLRLEALVHLSVAFGDGLQAATSPILLKGFSAIGLAYGHLEDPAEDVFVGNIFSRRGNFLVLEGTWESATFYLQRVVEMIDELPEQPRFQAVVDAVYALLTLSDLVCRRAGLQRNQLGSEIGLKVLPKQLVQQRNELQKLVQFSMADLAQAGLKIDHLLPFVFGPDGPGLLRDQSIDNSELERRPIAVADGSLFLLLPTAVTAAIRRFFIETLGTDGNREIFLHRLTYQYANLLSRSPLLGRAGPMLPFQRGSWGSICGVASEVDVGQHLAVVFVVDTLHDFHPEGLRGIFKPTDELRHQVEKAIAHVQKACSDTKGFERGVLLIVFCGVGRGAAFTLDAHDRSRWKVQNISAANFHTLGWMREMEPLQLWRLFRAQDQLTQMGVSLQNMNGLLNLVAWADSQHGHLVPHADIPVEAAGKKFSVAIQQNALLEARRAFNADWDMHAEQFIDGSWRFVQTDGQSHFSEENQRPLYGEVEPTGGTGLMGMFSTGARAWWFELASPEGGVFTGSYERWQMLGTWCRRSADHFEEAFAEGLGPGPVLWKCIFIAPQVGLDPEQPGGTADDAARAIEIDVQTARRTVQLTIGADFDRALYNPLNVAEAALVRALIAGVARLSGELSVDTEELLRKIVPNTQARQSHVFAAREFRDYFPELGEKSLINISAYEDGATRLGLGWKVHDMRNGGIVTGRRACSVFLNSLVRRLEDELSEYLRGLDRLDVLSKVLLNHEVAAVSRSRWHRTSAAILALRTDAAAALGPMRDQEFKLNAVFHGSRVLSEMAVCDCSLEGGRQLGRLDHSLLLTLASQINQLGGWSDLIHWGLMESKIVIRPLGDVHVEHDFVDSVIEQFGSKTSEVRYKDSARGYEKNLRVPSIAPDARSGGLDQEFLDAWVAEFGVELDAFRRFVDAVENHGIEMKEPVFVLRRSALEELAGDLGIGRKIVTALSLLPRLSWRQVPEGHDDRDISSWRFRRRLGLLRRPLLQFTDDADPQMLCAPGPVREGFSSMVGNYYYGTYADRHLGPAMRKYAGHARRRDGHEFNASVSAKIETLGWKTHSEIALTKVLARKLDRNYGDVDVLAWDVGSRRVLVIECKDLQFRKTYGEIAEQLMDFAGEVDEDGKRDLLRKHLDRVELLRSHAAVVARFLGLGDECVVESHLVFKNPVPMQFAKGPLTQCIQHTFDDLDDDLRLVETAASAIR</sequence>
<gene>
    <name evidence="1" type="ORF">GOQ09_23780</name>
</gene>
<dbReference type="OrthoDB" id="7591888at2"/>
<dbReference type="AlphaFoldDB" id="A0A6I6HNK7"/>
<dbReference type="RefSeq" id="WP_157616158.1">
    <property type="nucleotide sequence ID" value="NZ_CP046622.1"/>
</dbReference>
<evidence type="ECO:0000313" key="1">
    <source>
        <dbReference type="EMBL" id="QGW84405.1"/>
    </source>
</evidence>
<dbReference type="Proteomes" id="UP000425817">
    <property type="component" value="Chromosome"/>
</dbReference>
<evidence type="ECO:0000313" key="2">
    <source>
        <dbReference type="Proteomes" id="UP000425817"/>
    </source>
</evidence>
<proteinExistence type="predicted"/>